<protein>
    <recommendedName>
        <fullName evidence="4">Hydroxyethylthiazole kinase</fullName>
        <ecNumber evidence="4">2.7.1.50</ecNumber>
    </recommendedName>
    <alternativeName>
        <fullName evidence="4">4-methyl-5-beta-hydroxyethylthiazole kinase</fullName>
        <shortName evidence="4">TH kinase</shortName>
        <shortName evidence="4">Thz kinase</shortName>
    </alternativeName>
</protein>
<name>A0ABS6F1Y5_9CLOT</name>
<keyword evidence="4" id="KW-0547">Nucleotide-binding</keyword>
<dbReference type="RefSeq" id="WP_216457302.1">
    <property type="nucleotide sequence ID" value="NZ_JAHLQL010000004.1"/>
</dbReference>
<keyword evidence="6" id="KW-1185">Reference proteome</keyword>
<dbReference type="HAMAP" id="MF_00228">
    <property type="entry name" value="Thz_kinase"/>
    <property type="match status" value="1"/>
</dbReference>
<dbReference type="GO" id="GO:0004417">
    <property type="term" value="F:hydroxyethylthiazole kinase activity"/>
    <property type="evidence" value="ECO:0007669"/>
    <property type="project" value="UniProtKB-EC"/>
</dbReference>
<evidence type="ECO:0000256" key="1">
    <source>
        <dbReference type="ARBA" id="ARBA00001946"/>
    </source>
</evidence>
<feature type="binding site" evidence="4">
    <location>
        <position position="171"/>
    </location>
    <ligand>
        <name>ATP</name>
        <dbReference type="ChEBI" id="CHEBI:30616"/>
    </ligand>
</feature>
<dbReference type="Proteomes" id="UP000736583">
    <property type="component" value="Unassembled WGS sequence"/>
</dbReference>
<comment type="catalytic activity">
    <reaction evidence="4">
        <text>5-(2-hydroxyethyl)-4-methylthiazole + ATP = 4-methyl-5-(2-phosphooxyethyl)-thiazole + ADP + H(+)</text>
        <dbReference type="Rhea" id="RHEA:24212"/>
        <dbReference type="ChEBI" id="CHEBI:15378"/>
        <dbReference type="ChEBI" id="CHEBI:17957"/>
        <dbReference type="ChEBI" id="CHEBI:30616"/>
        <dbReference type="ChEBI" id="CHEBI:58296"/>
        <dbReference type="ChEBI" id="CHEBI:456216"/>
        <dbReference type="EC" id="2.7.1.50"/>
    </reaction>
</comment>
<feature type="binding site" evidence="4">
    <location>
        <position position="125"/>
    </location>
    <ligand>
        <name>ATP</name>
        <dbReference type="ChEBI" id="CHEBI:30616"/>
    </ligand>
</feature>
<dbReference type="NCBIfam" id="NF006830">
    <property type="entry name" value="PRK09355.1"/>
    <property type="match status" value="1"/>
</dbReference>
<comment type="similarity">
    <text evidence="4">Belongs to the Thz kinase family.</text>
</comment>
<keyword evidence="4" id="KW-0479">Metal-binding</keyword>
<reference evidence="5 6" key="1">
    <citation type="submission" date="2021-06" db="EMBL/GenBank/DDBJ databases">
        <authorList>
            <person name="Sun Q."/>
            <person name="Li D."/>
        </authorList>
    </citation>
    <scope>NUCLEOTIDE SEQUENCE [LARGE SCALE GENOMIC DNA]</scope>
    <source>
        <strain evidence="5 6">MSJ-4</strain>
    </source>
</reference>
<keyword evidence="4" id="KW-0460">Magnesium</keyword>
<dbReference type="EC" id="2.7.1.50" evidence="4"/>
<keyword evidence="4" id="KW-0067">ATP-binding</keyword>
<evidence type="ECO:0000313" key="5">
    <source>
        <dbReference type="EMBL" id="MBU5592529.1"/>
    </source>
</evidence>
<dbReference type="EMBL" id="JAHLQL010000004">
    <property type="protein sequence ID" value="MBU5592529.1"/>
    <property type="molecule type" value="Genomic_DNA"/>
</dbReference>
<proteinExistence type="inferred from homology"/>
<dbReference type="PIRSF" id="PIRSF000513">
    <property type="entry name" value="Thz_kinase"/>
    <property type="match status" value="1"/>
</dbReference>
<keyword evidence="2 4" id="KW-0808">Transferase</keyword>
<comment type="caution">
    <text evidence="4">Lacks conserved residue(s) required for the propagation of feature annotation.</text>
</comment>
<comment type="caution">
    <text evidence="5">The sequence shown here is derived from an EMBL/GenBank/DDBJ whole genome shotgun (WGS) entry which is preliminary data.</text>
</comment>
<feature type="binding site" evidence="4">
    <location>
        <position position="198"/>
    </location>
    <ligand>
        <name>substrate</name>
    </ligand>
</feature>
<evidence type="ECO:0000256" key="2">
    <source>
        <dbReference type="ARBA" id="ARBA00022679"/>
    </source>
</evidence>
<keyword evidence="3 4" id="KW-0418">Kinase</keyword>
<dbReference type="Pfam" id="PF02110">
    <property type="entry name" value="HK"/>
    <property type="match status" value="1"/>
</dbReference>
<keyword evidence="4" id="KW-0784">Thiamine biosynthesis</keyword>
<organism evidence="5 6">
    <name type="scientific">Clostridium simiarum</name>
    <dbReference type="NCBI Taxonomy" id="2841506"/>
    <lineage>
        <taxon>Bacteria</taxon>
        <taxon>Bacillati</taxon>
        <taxon>Bacillota</taxon>
        <taxon>Clostridia</taxon>
        <taxon>Eubacteriales</taxon>
        <taxon>Clostridiaceae</taxon>
        <taxon>Clostridium</taxon>
    </lineage>
</organism>
<gene>
    <name evidence="4 5" type="primary">thiM</name>
    <name evidence="5" type="ORF">KQI89_12260</name>
</gene>
<evidence type="ECO:0000256" key="3">
    <source>
        <dbReference type="ARBA" id="ARBA00022777"/>
    </source>
</evidence>
<comment type="pathway">
    <text evidence="4">Cofactor biosynthesis; thiamine diphosphate biosynthesis; 4-methyl-5-(2-phosphoethyl)-thiazole from 5-(2-hydroxyethyl)-4-methylthiazole: step 1/1.</text>
</comment>
<accession>A0ABS6F1Y5</accession>
<dbReference type="InterPro" id="IPR000417">
    <property type="entry name" value="Hyethyz_kinase"/>
</dbReference>
<evidence type="ECO:0000256" key="4">
    <source>
        <dbReference type="HAMAP-Rule" id="MF_00228"/>
    </source>
</evidence>
<sequence length="276" mass="30391">MEFIEDLKNLLKKKDAEDKPLITFMTNYVTVLDLVDCCVYAGGSPVLTDDIVESHDIIPHAGVNAVMLNFGTINREYLDIMVNVGRSANKENVPVILDPAAISASPFRSYAIQRVLNEVNISILKGNLGEIKTILGYEAKAKGIDSFEDESDGEECCIKLARERNMIVAMTGKEDIITDGKRVAKIKNGTPRLKKVVGTGSSTGALISTFSGHTNDYFLSTILGILIMGISGEIAEKRLKEHDGTRTFKQYLHDTLSTITEEQLETYAKVTIKEIN</sequence>
<comment type="cofactor">
    <cofactor evidence="1 4">
        <name>Mg(2+)</name>
        <dbReference type="ChEBI" id="CHEBI:18420"/>
    </cofactor>
</comment>
<comment type="function">
    <text evidence="4">Catalyzes the phosphorylation of the hydroxyl group of 4-methyl-5-beta-hydroxyethylthiazole (THZ).</text>
</comment>
<dbReference type="CDD" id="cd01170">
    <property type="entry name" value="THZ_kinase"/>
    <property type="match status" value="1"/>
</dbReference>
<evidence type="ECO:0000313" key="6">
    <source>
        <dbReference type="Proteomes" id="UP000736583"/>
    </source>
</evidence>